<dbReference type="InterPro" id="IPR005064">
    <property type="entry name" value="BUG"/>
</dbReference>
<dbReference type="PANTHER" id="PTHR42928">
    <property type="entry name" value="TRICARBOXYLATE-BINDING PROTEIN"/>
    <property type="match status" value="1"/>
</dbReference>
<organism evidence="2 3">
    <name type="scientific">Limnohabitans parvus II-B4</name>
    <dbReference type="NCBI Taxonomy" id="1293052"/>
    <lineage>
        <taxon>Bacteria</taxon>
        <taxon>Pseudomonadati</taxon>
        <taxon>Pseudomonadota</taxon>
        <taxon>Betaproteobacteria</taxon>
        <taxon>Burkholderiales</taxon>
        <taxon>Comamonadaceae</taxon>
        <taxon>Limnohabitans</taxon>
    </lineage>
</organism>
<gene>
    <name evidence="2" type="ORF">B9Z37_10700</name>
</gene>
<dbReference type="Pfam" id="PF03401">
    <property type="entry name" value="TctC"/>
    <property type="match status" value="1"/>
</dbReference>
<proteinExistence type="inferred from homology"/>
<evidence type="ECO:0008006" key="4">
    <source>
        <dbReference type="Google" id="ProtNLM"/>
    </source>
</evidence>
<accession>A0A315E701</accession>
<dbReference type="CDD" id="cd07012">
    <property type="entry name" value="PBP2_Bug_TTT"/>
    <property type="match status" value="1"/>
</dbReference>
<dbReference type="Proteomes" id="UP000250790">
    <property type="component" value="Unassembled WGS sequence"/>
</dbReference>
<evidence type="ECO:0000313" key="3">
    <source>
        <dbReference type="Proteomes" id="UP000250790"/>
    </source>
</evidence>
<reference evidence="2 3" key="1">
    <citation type="submission" date="2017-04" db="EMBL/GenBank/DDBJ databases">
        <title>Unexpected and diverse lifestyles within the genus Limnohabitans.</title>
        <authorList>
            <person name="Kasalicky V."/>
            <person name="Mehrshad M."/>
            <person name="Andrei S.-A."/>
            <person name="Salcher M."/>
            <person name="Kratochvilova H."/>
            <person name="Simek K."/>
            <person name="Ghai R."/>
        </authorList>
    </citation>
    <scope>NUCLEOTIDE SEQUENCE [LARGE SCALE GENOMIC DNA]</scope>
    <source>
        <strain evidence="2 3">II-B4</strain>
    </source>
</reference>
<evidence type="ECO:0000256" key="1">
    <source>
        <dbReference type="ARBA" id="ARBA00006987"/>
    </source>
</evidence>
<dbReference type="SUPFAM" id="SSF53850">
    <property type="entry name" value="Periplasmic binding protein-like II"/>
    <property type="match status" value="1"/>
</dbReference>
<dbReference type="Gene3D" id="3.40.190.150">
    <property type="entry name" value="Bordetella uptake gene, domain 1"/>
    <property type="match status" value="1"/>
</dbReference>
<dbReference type="InterPro" id="IPR042100">
    <property type="entry name" value="Bug_dom1"/>
</dbReference>
<keyword evidence="3" id="KW-1185">Reference proteome</keyword>
<comment type="similarity">
    <text evidence="1">Belongs to the UPF0065 (bug) family.</text>
</comment>
<dbReference type="Gene3D" id="3.40.190.10">
    <property type="entry name" value="Periplasmic binding protein-like II"/>
    <property type="match status" value="1"/>
</dbReference>
<dbReference type="EMBL" id="NESN01000004">
    <property type="protein sequence ID" value="PUE52648.1"/>
    <property type="molecule type" value="Genomic_DNA"/>
</dbReference>
<dbReference type="RefSeq" id="WP_108313021.1">
    <property type="nucleotide sequence ID" value="NZ_NESN01000004.1"/>
</dbReference>
<name>A0A315E701_9BURK</name>
<comment type="caution">
    <text evidence="2">The sequence shown here is derived from an EMBL/GenBank/DDBJ whole genome shotgun (WGS) entry which is preliminary data.</text>
</comment>
<protein>
    <recommendedName>
        <fullName evidence="4">Tripartite tricarboxylate transporter substrate binding protein</fullName>
    </recommendedName>
</protein>
<dbReference type="OrthoDB" id="9780943at2"/>
<dbReference type="AlphaFoldDB" id="A0A315E701"/>
<sequence length="335" mass="35653">MQAHINRRQSLGLIAGASLAPMGWEALAQDSSWKPTEMIRYVIGVAPGGSVDLYARGIKQMLESQQRLHGQTMLAENKPGAAGLLGLQQLQRNRGNAHHLGTFHTGSIAGQATGMLKADMREFVPVAMMVEETSLVAVRADSPLRNVQDLVARLQRDVSSVSFAVAPVRGLNTHLAIAKPLKVAGLAVDKLTVVPFRSSGDSMVALLGGNVDVVSATGPTVMPQVQAGKVRVLASASPQRGTGLMAAVPTWREQGVAADYISYNGVLLPGGVDAEQIRFWENALRQVAESAAWQAMVEKSGNRPMFKGYVDSHRYLEAELSETRALVTALGLGAA</sequence>
<dbReference type="PIRSF" id="PIRSF017082">
    <property type="entry name" value="YflP"/>
    <property type="match status" value="1"/>
</dbReference>
<evidence type="ECO:0000313" key="2">
    <source>
        <dbReference type="EMBL" id="PUE52648.1"/>
    </source>
</evidence>
<dbReference type="PANTHER" id="PTHR42928:SF3">
    <property type="entry name" value="UPF0065 PROTEIN YFLP"/>
    <property type="match status" value="1"/>
</dbReference>